<dbReference type="KEGG" id="awu:BEN71_15550"/>
<name>A0A385C6P9_9GAMM</name>
<dbReference type="EMBL" id="SGSQ01000032">
    <property type="protein sequence ID" value="RZG43566.1"/>
    <property type="molecule type" value="Genomic_DNA"/>
</dbReference>
<dbReference type="AlphaFoldDB" id="A0A385C6P9"/>
<proteinExistence type="predicted"/>
<reference evidence="1 2" key="1">
    <citation type="submission" date="2019-02" db="EMBL/GenBank/DDBJ databases">
        <title>The Batch Genome Submission of Acinetobacter spp. strains.</title>
        <authorList>
            <person name="Qin J."/>
            <person name="Hu Y."/>
            <person name="Ye H."/>
            <person name="Wei L."/>
            <person name="Feng Y."/>
            <person name="Zong Z."/>
        </authorList>
    </citation>
    <scope>NUCLEOTIDE SEQUENCE [LARGE SCALE GENOMIC DNA]</scope>
    <source>
        <strain evidence="1 2">WCHAW060049</strain>
    </source>
</reference>
<evidence type="ECO:0000313" key="1">
    <source>
        <dbReference type="EMBL" id="RZG43566.1"/>
    </source>
</evidence>
<dbReference type="Proteomes" id="UP000293863">
    <property type="component" value="Unassembled WGS sequence"/>
</dbReference>
<organism evidence="1 2">
    <name type="scientific">Acinetobacter wuhouensis</name>
    <dbReference type="NCBI Taxonomy" id="1879050"/>
    <lineage>
        <taxon>Bacteria</taxon>
        <taxon>Pseudomonadati</taxon>
        <taxon>Pseudomonadota</taxon>
        <taxon>Gammaproteobacteria</taxon>
        <taxon>Moraxellales</taxon>
        <taxon>Moraxellaceae</taxon>
        <taxon>Acinetobacter</taxon>
    </lineage>
</organism>
<dbReference type="STRING" id="1879050.GCA_001696605_01463"/>
<accession>A0A385C6P9</accession>
<comment type="caution">
    <text evidence="1">The sequence shown here is derived from an EMBL/GenBank/DDBJ whole genome shotgun (WGS) entry which is preliminary data.</text>
</comment>
<gene>
    <name evidence="1" type="ORF">EXU28_17150</name>
</gene>
<evidence type="ECO:0000313" key="2">
    <source>
        <dbReference type="Proteomes" id="UP000293863"/>
    </source>
</evidence>
<protein>
    <submittedName>
        <fullName evidence="1">Uncharacterized protein</fullName>
    </submittedName>
</protein>
<sequence length="112" mass="13469">MESYSYWITVYSFVFSILIASLSLNSIFFIKDKINRILAFISFSGLYSLILSYFFAKSWMGYLEQNFVYKFIYEGFSSHLFHGNFYLIFSLIIFIILVIRLFMTRYKKVMLK</sequence>
<dbReference type="RefSeq" id="WP_086322768.1">
    <property type="nucleotide sequence ID" value="NZ_SGSQ01000032.1"/>
</dbReference>
<keyword evidence="2" id="KW-1185">Reference proteome</keyword>